<dbReference type="Gene3D" id="3.40.50.1110">
    <property type="entry name" value="SGNH hydrolase"/>
    <property type="match status" value="1"/>
</dbReference>
<dbReference type="InterPro" id="IPR036514">
    <property type="entry name" value="SGNH_hydro_sf"/>
</dbReference>
<name>A0A3G5A464_9VIRU</name>
<reference evidence="1" key="1">
    <citation type="submission" date="2018-10" db="EMBL/GenBank/DDBJ databases">
        <title>Hidden diversity of soil giant viruses.</title>
        <authorList>
            <person name="Schulz F."/>
            <person name="Alteio L."/>
            <person name="Goudeau D."/>
            <person name="Ryan E.M."/>
            <person name="Malmstrom R.R."/>
            <person name="Blanchard J."/>
            <person name="Woyke T."/>
        </authorList>
    </citation>
    <scope>NUCLEOTIDE SEQUENCE</scope>
    <source>
        <strain evidence="1">HOV1</strain>
    </source>
</reference>
<evidence type="ECO:0000313" key="1">
    <source>
        <dbReference type="EMBL" id="AYV82026.1"/>
    </source>
</evidence>
<organism evidence="1">
    <name type="scientific">Homavirus sp</name>
    <dbReference type="NCBI Taxonomy" id="2487769"/>
    <lineage>
        <taxon>Viruses</taxon>
        <taxon>Varidnaviria</taxon>
        <taxon>Bamfordvirae</taxon>
        <taxon>Nucleocytoviricota</taxon>
        <taxon>Megaviricetes</taxon>
        <taxon>Imitervirales</taxon>
        <taxon>Mimiviridae</taxon>
        <taxon>Klosneuvirinae</taxon>
    </lineage>
</organism>
<sequence length="294" mass="33420">MSKINSKVYYSNYYGHKVKDLDIIYKCVKNSGNNKRIVYFAGDSSLDNKHYILNKTAEPAINGYEKVLDPPIMAKDICYHLTKCICDNNVNNTFVLNCAVEEATLGSKQYGLSQQDKLIQKNITSNDILIVSCGGNDLALHPSMGTIWNMFKLITFNSKEYIKRNPNGAWGMEHFVKLFRNDMTTYINELVLKTKPKKVIVCTIYYPDKNITNSWADSVLSKLDYNTDPEKLQLIIQHIHREAICKIEIEGVEIVPFPLYTILDGDISNDYVGRVEPSDQGGCKIANALFEHLL</sequence>
<protein>
    <submittedName>
        <fullName evidence="1">Uncharacterized protein</fullName>
    </submittedName>
</protein>
<dbReference type="EMBL" id="MK072334">
    <property type="protein sequence ID" value="AYV82026.1"/>
    <property type="molecule type" value="Genomic_DNA"/>
</dbReference>
<proteinExistence type="predicted"/>
<dbReference type="SUPFAM" id="SSF52266">
    <property type="entry name" value="SGNH hydrolase"/>
    <property type="match status" value="1"/>
</dbReference>
<gene>
    <name evidence="1" type="ORF">Homavirus3_4</name>
</gene>
<accession>A0A3G5A464</accession>